<sequence>MITAEEKERYSRQLLIPEWGEEAQEKLKAAKVLIIGAGGLGSPASLYLTAGGVGTIGIVDGDTVDRSNLQRQIIHGTGNLGQPKVESAAETLRDLNPNVEIIPIHRMVTRENIGELIEDYDFILDATDNYHTKFLINDGCVEKGKPYSHAGILGLNGQLMTYVPGKGPCYRCIFGEEPKPGEAPTAKEGGVIGPIAGIVGSFQAAEAMKYITGVGRLLTGKMLTFDLLTGRIREVPLPDANPECTACGSRRKG</sequence>
<dbReference type="GO" id="GO:0004792">
    <property type="term" value="F:thiosulfate-cyanide sulfurtransferase activity"/>
    <property type="evidence" value="ECO:0007669"/>
    <property type="project" value="TreeGrafter"/>
</dbReference>
<evidence type="ECO:0000256" key="2">
    <source>
        <dbReference type="ARBA" id="ARBA00022741"/>
    </source>
</evidence>
<dbReference type="CDD" id="cd00757">
    <property type="entry name" value="ThiF_MoeB_HesA_family"/>
    <property type="match status" value="1"/>
</dbReference>
<comment type="caution">
    <text evidence="5">The sequence shown here is derived from an EMBL/GenBank/DDBJ whole genome shotgun (WGS) entry which is preliminary data.</text>
</comment>
<dbReference type="Gene3D" id="3.40.50.720">
    <property type="entry name" value="NAD(P)-binding Rossmann-like Domain"/>
    <property type="match status" value="1"/>
</dbReference>
<dbReference type="AlphaFoldDB" id="A0A6N7X375"/>
<dbReference type="SUPFAM" id="SSF69572">
    <property type="entry name" value="Activating enzymes of the ubiquitin-like proteins"/>
    <property type="match status" value="1"/>
</dbReference>
<dbReference type="InterPro" id="IPR000594">
    <property type="entry name" value="ThiF_NAD_FAD-bd"/>
</dbReference>
<feature type="domain" description="THIF-type NAD/FAD binding fold" evidence="4">
    <location>
        <begin position="10"/>
        <end position="245"/>
    </location>
</feature>
<dbReference type="GO" id="GO:0005524">
    <property type="term" value="F:ATP binding"/>
    <property type="evidence" value="ECO:0007669"/>
    <property type="project" value="UniProtKB-KW"/>
</dbReference>
<dbReference type="FunFam" id="3.40.50.720:FF:000033">
    <property type="entry name" value="Adenylyltransferase and sulfurtransferase MOCS3"/>
    <property type="match status" value="1"/>
</dbReference>
<keyword evidence="1" id="KW-0808">Transferase</keyword>
<dbReference type="Proteomes" id="UP000469424">
    <property type="component" value="Unassembled WGS sequence"/>
</dbReference>
<evidence type="ECO:0000256" key="3">
    <source>
        <dbReference type="ARBA" id="ARBA00022840"/>
    </source>
</evidence>
<dbReference type="EMBL" id="VUNA01000002">
    <property type="protein sequence ID" value="MST69972.1"/>
    <property type="molecule type" value="Genomic_DNA"/>
</dbReference>
<evidence type="ECO:0000313" key="5">
    <source>
        <dbReference type="EMBL" id="MST69972.1"/>
    </source>
</evidence>
<evidence type="ECO:0000313" key="6">
    <source>
        <dbReference type="Proteomes" id="UP000469424"/>
    </source>
</evidence>
<dbReference type="GO" id="GO:0008641">
    <property type="term" value="F:ubiquitin-like modifier activating enzyme activity"/>
    <property type="evidence" value="ECO:0007669"/>
    <property type="project" value="InterPro"/>
</dbReference>
<evidence type="ECO:0000259" key="4">
    <source>
        <dbReference type="Pfam" id="PF00899"/>
    </source>
</evidence>
<dbReference type="GO" id="GO:0016779">
    <property type="term" value="F:nucleotidyltransferase activity"/>
    <property type="evidence" value="ECO:0007669"/>
    <property type="project" value="TreeGrafter"/>
</dbReference>
<keyword evidence="3" id="KW-0067">ATP-binding</keyword>
<dbReference type="InterPro" id="IPR045886">
    <property type="entry name" value="ThiF/MoeB/HesA"/>
</dbReference>
<dbReference type="GO" id="GO:0005829">
    <property type="term" value="C:cytosol"/>
    <property type="evidence" value="ECO:0007669"/>
    <property type="project" value="TreeGrafter"/>
</dbReference>
<dbReference type="GO" id="GO:0008146">
    <property type="term" value="F:sulfotransferase activity"/>
    <property type="evidence" value="ECO:0007669"/>
    <property type="project" value="TreeGrafter"/>
</dbReference>
<dbReference type="Pfam" id="PF00899">
    <property type="entry name" value="ThiF"/>
    <property type="match status" value="1"/>
</dbReference>
<organism evidence="5 6">
    <name type="scientific">Mogibacterium kristiansenii</name>
    <dbReference type="NCBI Taxonomy" id="2606708"/>
    <lineage>
        <taxon>Bacteria</taxon>
        <taxon>Bacillati</taxon>
        <taxon>Bacillota</taxon>
        <taxon>Clostridia</taxon>
        <taxon>Peptostreptococcales</taxon>
        <taxon>Anaerovoracaceae</taxon>
        <taxon>Mogibacterium</taxon>
    </lineage>
</organism>
<reference evidence="5 6" key="1">
    <citation type="submission" date="2019-08" db="EMBL/GenBank/DDBJ databases">
        <title>In-depth cultivation of the pig gut microbiome towards novel bacterial diversity and tailored functional studies.</title>
        <authorList>
            <person name="Wylensek D."/>
            <person name="Hitch T.C.A."/>
            <person name="Clavel T."/>
        </authorList>
    </citation>
    <scope>NUCLEOTIDE SEQUENCE [LARGE SCALE GENOMIC DNA]</scope>
    <source>
        <strain evidence="5 6">WCA-MUC-591-APC-4B</strain>
    </source>
</reference>
<protein>
    <submittedName>
        <fullName evidence="5">HesA/MoeB/ThiF family protein</fullName>
    </submittedName>
</protein>
<name>A0A6N7X375_9FIRM</name>
<proteinExistence type="predicted"/>
<accession>A0A6N7X375</accession>
<gene>
    <name evidence="5" type="ORF">FYJ65_01220</name>
</gene>
<dbReference type="InterPro" id="IPR035985">
    <property type="entry name" value="Ubiquitin-activating_enz"/>
</dbReference>
<dbReference type="PANTHER" id="PTHR10953">
    <property type="entry name" value="UBIQUITIN-ACTIVATING ENZYME E1"/>
    <property type="match status" value="1"/>
</dbReference>
<dbReference type="PANTHER" id="PTHR10953:SF102">
    <property type="entry name" value="ADENYLYLTRANSFERASE AND SULFURTRANSFERASE MOCS3"/>
    <property type="match status" value="1"/>
</dbReference>
<keyword evidence="6" id="KW-1185">Reference proteome</keyword>
<evidence type="ECO:0000256" key="1">
    <source>
        <dbReference type="ARBA" id="ARBA00022679"/>
    </source>
</evidence>
<keyword evidence="2" id="KW-0547">Nucleotide-binding</keyword>